<dbReference type="AlphaFoldDB" id="A0A5Q4ZT03"/>
<gene>
    <name evidence="1" type="ORF">AW0309160_03824</name>
</gene>
<accession>A0A5Q4ZT03</accession>
<protein>
    <submittedName>
        <fullName evidence="1">Uncharacterized protein</fullName>
    </submittedName>
</protein>
<dbReference type="SUPFAM" id="SSF48403">
    <property type="entry name" value="Ankyrin repeat"/>
    <property type="match status" value="1"/>
</dbReference>
<evidence type="ECO:0000313" key="1">
    <source>
        <dbReference type="EMBL" id="VVV06334.1"/>
    </source>
</evidence>
<dbReference type="InterPro" id="IPR036770">
    <property type="entry name" value="Ankyrin_rpt-contain_sf"/>
</dbReference>
<organism evidence="1">
    <name type="scientific">Aliivibrio wodanis</name>
    <dbReference type="NCBI Taxonomy" id="80852"/>
    <lineage>
        <taxon>Bacteria</taxon>
        <taxon>Pseudomonadati</taxon>
        <taxon>Pseudomonadota</taxon>
        <taxon>Gammaproteobacteria</taxon>
        <taxon>Vibrionales</taxon>
        <taxon>Vibrionaceae</taxon>
        <taxon>Aliivibrio</taxon>
    </lineage>
</organism>
<sequence>MQLEQIDLHFSYGEIVELARQGDTHNLFWAQFGSEQQFYSVLKVVASGTYKHLFKSVFFPENIESLSVDAQFAILYSIINMGDKALYDDYFNAEYFLRLTKIQQDSIYRRVVKTFDDRELFETLEGMEARLGDRALELITPEHRNFPYLLSVIDRTELTRWLNKKLRLALGAYKHAANYTPTARKYLAQGYGAWEVSEFPELTAFYERYRHYSNQVNCASSVDWLVLAILINDDTLFNESGKNKALINQLASNGMLPFVEACGRQHGRLYFDRLIKLGVDIKGRDGNNHSALFAALARSSHDYSLLGQLIINDANVNHRDFTHSTILYSLQSNLPKEVIQLMSESGALAYGPYAHIESVY</sequence>
<proteinExistence type="predicted"/>
<dbReference type="Gene3D" id="1.25.40.20">
    <property type="entry name" value="Ankyrin repeat-containing domain"/>
    <property type="match status" value="1"/>
</dbReference>
<dbReference type="EMBL" id="LR721751">
    <property type="protein sequence ID" value="VVV06334.1"/>
    <property type="molecule type" value="Genomic_DNA"/>
</dbReference>
<name>A0A5Q4ZT03_9GAMM</name>
<reference evidence="1" key="1">
    <citation type="submission" date="2019-09" db="EMBL/GenBank/DDBJ databases">
        <authorList>
            <person name="Hjerde E."/>
        </authorList>
    </citation>
    <scope>NUCLEOTIDE SEQUENCE</scope>
    <source>
        <strain evidence="1">06/09/160</strain>
    </source>
</reference>